<keyword evidence="7" id="KW-1185">Reference proteome</keyword>
<dbReference type="EMBL" id="JBHSTI010000008">
    <property type="protein sequence ID" value="MFC6237257.1"/>
    <property type="molecule type" value="Genomic_DNA"/>
</dbReference>
<dbReference type="Pfam" id="PF01081">
    <property type="entry name" value="Aldolase"/>
    <property type="match status" value="1"/>
</dbReference>
<dbReference type="PANTHER" id="PTHR30246:SF1">
    <property type="entry name" value="2-DEHYDRO-3-DEOXY-6-PHOSPHOGALACTONATE ALDOLASE-RELATED"/>
    <property type="match status" value="1"/>
</dbReference>
<comment type="caution">
    <text evidence="6">The sequence shown here is derived from an EMBL/GenBank/DDBJ whole genome shotgun (WGS) entry which is preliminary data.</text>
</comment>
<dbReference type="NCBIfam" id="TIGR01182">
    <property type="entry name" value="eda"/>
    <property type="match status" value="1"/>
</dbReference>
<accession>A0ABW1SXW7</accession>
<dbReference type="CDD" id="cd00452">
    <property type="entry name" value="KDPG_aldolase"/>
    <property type="match status" value="1"/>
</dbReference>
<evidence type="ECO:0000256" key="5">
    <source>
        <dbReference type="ARBA" id="ARBA00023277"/>
    </source>
</evidence>
<protein>
    <submittedName>
        <fullName evidence="6">Bifunctional 4-hydroxy-2-oxoglutarate aldolase/2-dehydro-3-deoxy-phosphogluconate aldolase</fullName>
    </submittedName>
</protein>
<dbReference type="PANTHER" id="PTHR30246">
    <property type="entry name" value="2-KETO-3-DEOXY-6-PHOSPHOGLUCONATE ALDOLASE"/>
    <property type="match status" value="1"/>
</dbReference>
<dbReference type="Proteomes" id="UP001596138">
    <property type="component" value="Unassembled WGS sequence"/>
</dbReference>
<keyword evidence="4" id="KW-0456">Lyase</keyword>
<dbReference type="Gene3D" id="3.20.20.70">
    <property type="entry name" value="Aldolase class I"/>
    <property type="match status" value="1"/>
</dbReference>
<evidence type="ECO:0000313" key="6">
    <source>
        <dbReference type="EMBL" id="MFC6237257.1"/>
    </source>
</evidence>
<comment type="subunit">
    <text evidence="3">Homotrimer.</text>
</comment>
<dbReference type="RefSeq" id="WP_386764402.1">
    <property type="nucleotide sequence ID" value="NZ_JBHSTI010000008.1"/>
</dbReference>
<evidence type="ECO:0000256" key="3">
    <source>
        <dbReference type="ARBA" id="ARBA00011233"/>
    </source>
</evidence>
<sequence length="214" mass="21785">MSIYKGVRMHALDVLRADRIAAVIRADRVPDPRRLADSLAAGGVHLVEFTFTTPDVLGVIAAGAGGDAIVGAGTVLTAAQAHDAIDAGAQFVVTPAVLPGIAEACRARGVPFMLGAYTPSEVWAAHELGSALVKVFPAATGGPGHIKDLRGPFPHIGLVPSGGVTPETAGGFLAAGAVALFAGSDLASARLVETEQYDEIQERARSFRAAVDGA</sequence>
<comment type="pathway">
    <text evidence="1">Carbohydrate acid metabolism.</text>
</comment>
<proteinExistence type="inferred from homology"/>
<dbReference type="InterPro" id="IPR013785">
    <property type="entry name" value="Aldolase_TIM"/>
</dbReference>
<dbReference type="InterPro" id="IPR000887">
    <property type="entry name" value="Aldlse_KDPG_KHG"/>
</dbReference>
<keyword evidence="5" id="KW-0119">Carbohydrate metabolism</keyword>
<evidence type="ECO:0000256" key="1">
    <source>
        <dbReference type="ARBA" id="ARBA00004761"/>
    </source>
</evidence>
<evidence type="ECO:0000256" key="2">
    <source>
        <dbReference type="ARBA" id="ARBA00006906"/>
    </source>
</evidence>
<organism evidence="6 7">
    <name type="scientific">Longivirga aurantiaca</name>
    <dbReference type="NCBI Taxonomy" id="1837743"/>
    <lineage>
        <taxon>Bacteria</taxon>
        <taxon>Bacillati</taxon>
        <taxon>Actinomycetota</taxon>
        <taxon>Actinomycetes</taxon>
        <taxon>Sporichthyales</taxon>
        <taxon>Sporichthyaceae</taxon>
        <taxon>Longivirga</taxon>
    </lineage>
</organism>
<gene>
    <name evidence="6" type="ORF">ACFQGU_05180</name>
</gene>
<comment type="similarity">
    <text evidence="2">Belongs to the KHG/KDPG aldolase family.</text>
</comment>
<name>A0ABW1SXW7_9ACTN</name>
<reference evidence="7" key="1">
    <citation type="journal article" date="2019" name="Int. J. Syst. Evol. Microbiol.">
        <title>The Global Catalogue of Microorganisms (GCM) 10K type strain sequencing project: providing services to taxonomists for standard genome sequencing and annotation.</title>
        <authorList>
            <consortium name="The Broad Institute Genomics Platform"/>
            <consortium name="The Broad Institute Genome Sequencing Center for Infectious Disease"/>
            <person name="Wu L."/>
            <person name="Ma J."/>
        </authorList>
    </citation>
    <scope>NUCLEOTIDE SEQUENCE [LARGE SCALE GENOMIC DNA]</scope>
    <source>
        <strain evidence="7">CGMCC 4.7317</strain>
    </source>
</reference>
<evidence type="ECO:0000256" key="4">
    <source>
        <dbReference type="ARBA" id="ARBA00023239"/>
    </source>
</evidence>
<evidence type="ECO:0000313" key="7">
    <source>
        <dbReference type="Proteomes" id="UP001596138"/>
    </source>
</evidence>
<dbReference type="SUPFAM" id="SSF51569">
    <property type="entry name" value="Aldolase"/>
    <property type="match status" value="1"/>
</dbReference>